<dbReference type="RefSeq" id="WP_011420932.1">
    <property type="nucleotide sequence ID" value="NC_007760.1"/>
</dbReference>
<dbReference type="AlphaFoldDB" id="Q2IJ19"/>
<dbReference type="KEGG" id="ade:Adeh_1878"/>
<name>Q2IJ19_ANADE</name>
<gene>
    <name evidence="1" type="ordered locus">Adeh_1878</name>
</gene>
<accession>Q2IJ19</accession>
<proteinExistence type="predicted"/>
<sequence length="76" mass="8067">MITLKLDAVEDLWKLDALLSAVRRLGAGGQGWRDLYGEAGAPGLVDAVVLGMSPDVAARLADSFERQAQERAKGAE</sequence>
<dbReference type="Proteomes" id="UP000001935">
    <property type="component" value="Chromosome"/>
</dbReference>
<protein>
    <submittedName>
        <fullName evidence="1">Uncharacterized protein</fullName>
    </submittedName>
</protein>
<dbReference type="HOGENOM" id="CLU_2646566_0_0_7"/>
<dbReference type="EMBL" id="CP000251">
    <property type="protein sequence ID" value="ABC81649.1"/>
    <property type="molecule type" value="Genomic_DNA"/>
</dbReference>
<organism evidence="1 2">
    <name type="scientific">Anaeromyxobacter dehalogenans (strain 2CP-C)</name>
    <dbReference type="NCBI Taxonomy" id="290397"/>
    <lineage>
        <taxon>Bacteria</taxon>
        <taxon>Pseudomonadati</taxon>
        <taxon>Myxococcota</taxon>
        <taxon>Myxococcia</taxon>
        <taxon>Myxococcales</taxon>
        <taxon>Cystobacterineae</taxon>
        <taxon>Anaeromyxobacteraceae</taxon>
        <taxon>Anaeromyxobacter</taxon>
    </lineage>
</organism>
<evidence type="ECO:0000313" key="2">
    <source>
        <dbReference type="Proteomes" id="UP000001935"/>
    </source>
</evidence>
<reference evidence="1" key="1">
    <citation type="submission" date="2006-01" db="EMBL/GenBank/DDBJ databases">
        <title>Complete sequence of Anaeromyxobacter dehalogenans 2CP-C.</title>
        <authorList>
            <consortium name="US DOE Joint Genome Institute"/>
            <person name="Copeland A."/>
            <person name="Lucas S."/>
            <person name="Lapidus A."/>
            <person name="Barry K."/>
            <person name="Detter J.C."/>
            <person name="Glavina T."/>
            <person name="Hammon N."/>
            <person name="Israni S."/>
            <person name="Pitluck S."/>
            <person name="Brettin T."/>
            <person name="Bruce D."/>
            <person name="Han C."/>
            <person name="Tapia R."/>
            <person name="Gilna P."/>
            <person name="Kiss H."/>
            <person name="Schmutz J."/>
            <person name="Larimer F."/>
            <person name="Land M."/>
            <person name="Kyrpides N."/>
            <person name="Anderson I."/>
            <person name="Sanford R.A."/>
            <person name="Ritalahti K.M."/>
            <person name="Thomas H.S."/>
            <person name="Kirby J.R."/>
            <person name="Zhulin I.B."/>
            <person name="Loeffler F.E."/>
            <person name="Richardson P."/>
        </authorList>
    </citation>
    <scope>NUCLEOTIDE SEQUENCE</scope>
    <source>
        <strain evidence="1">2CP-C</strain>
    </source>
</reference>
<evidence type="ECO:0000313" key="1">
    <source>
        <dbReference type="EMBL" id="ABC81649.1"/>
    </source>
</evidence>